<accession>A0A917ZS15</accession>
<protein>
    <submittedName>
        <fullName evidence="1">Uncharacterized protein</fullName>
    </submittedName>
</protein>
<reference evidence="1" key="2">
    <citation type="submission" date="2020-09" db="EMBL/GenBank/DDBJ databases">
        <authorList>
            <person name="Sun Q."/>
            <person name="Zhou Y."/>
        </authorList>
    </citation>
    <scope>NUCLEOTIDE SEQUENCE</scope>
    <source>
        <strain evidence="1">CGMCC 4.7201</strain>
    </source>
</reference>
<proteinExistence type="predicted"/>
<dbReference type="RefSeq" id="WP_189132260.1">
    <property type="nucleotide sequence ID" value="NZ_BMMS01000012.1"/>
</dbReference>
<evidence type="ECO:0000313" key="1">
    <source>
        <dbReference type="EMBL" id="GGO88999.1"/>
    </source>
</evidence>
<dbReference type="AlphaFoldDB" id="A0A917ZS15"/>
<gene>
    <name evidence="1" type="ORF">GCM10012280_31120</name>
</gene>
<keyword evidence="2" id="KW-1185">Reference proteome</keyword>
<reference evidence="1" key="1">
    <citation type="journal article" date="2014" name="Int. J. Syst. Evol. Microbiol.">
        <title>Complete genome sequence of Corynebacterium casei LMG S-19264T (=DSM 44701T), isolated from a smear-ripened cheese.</title>
        <authorList>
            <consortium name="US DOE Joint Genome Institute (JGI-PGF)"/>
            <person name="Walter F."/>
            <person name="Albersmeier A."/>
            <person name="Kalinowski J."/>
            <person name="Ruckert C."/>
        </authorList>
    </citation>
    <scope>NUCLEOTIDE SEQUENCE</scope>
    <source>
        <strain evidence="1">CGMCC 4.7201</strain>
    </source>
</reference>
<dbReference type="EMBL" id="BMMS01000012">
    <property type="protein sequence ID" value="GGO88999.1"/>
    <property type="molecule type" value="Genomic_DNA"/>
</dbReference>
<dbReference type="Proteomes" id="UP000641932">
    <property type="component" value="Unassembled WGS sequence"/>
</dbReference>
<name>A0A917ZS15_9ACTN</name>
<evidence type="ECO:0000313" key="2">
    <source>
        <dbReference type="Proteomes" id="UP000641932"/>
    </source>
</evidence>
<comment type="caution">
    <text evidence="1">The sequence shown here is derived from an EMBL/GenBank/DDBJ whole genome shotgun (WGS) entry which is preliminary data.</text>
</comment>
<sequence>MSDVITVAGPGRTALLENGAGFPPATSVSFAVGQLSSGDAISDLIIEELDRWSGDPLSAAWEIKGCCTCYVPDDSPERSLSGLIDGPSAGRSK</sequence>
<organism evidence="1 2">
    <name type="scientific">Wenjunlia tyrosinilytica</name>
    <dbReference type="NCBI Taxonomy" id="1544741"/>
    <lineage>
        <taxon>Bacteria</taxon>
        <taxon>Bacillati</taxon>
        <taxon>Actinomycetota</taxon>
        <taxon>Actinomycetes</taxon>
        <taxon>Kitasatosporales</taxon>
        <taxon>Streptomycetaceae</taxon>
        <taxon>Wenjunlia</taxon>
    </lineage>
</organism>